<evidence type="ECO:0000313" key="6">
    <source>
        <dbReference type="EMBL" id="TEB11048.1"/>
    </source>
</evidence>
<evidence type="ECO:0000256" key="1">
    <source>
        <dbReference type="ARBA" id="ARBA00022729"/>
    </source>
</evidence>
<evidence type="ECO:0000313" key="7">
    <source>
        <dbReference type="Proteomes" id="UP000297597"/>
    </source>
</evidence>
<dbReference type="Pfam" id="PF13205">
    <property type="entry name" value="Big_5"/>
    <property type="match status" value="2"/>
</dbReference>
<dbReference type="OrthoDB" id="9795222at2"/>
<evidence type="ECO:0000259" key="4">
    <source>
        <dbReference type="Pfam" id="PF12708"/>
    </source>
</evidence>
<dbReference type="RefSeq" id="WP_134213767.1">
    <property type="nucleotide sequence ID" value="NZ_QFFZ01000018.1"/>
</dbReference>
<comment type="caution">
    <text evidence="6">The sequence shown here is derived from an EMBL/GenBank/DDBJ whole genome shotgun (WGS) entry which is preliminary data.</text>
</comment>
<feature type="domain" description="SbsA Ig-like" evidence="5">
    <location>
        <begin position="38"/>
        <end position="143"/>
    </location>
</feature>
<reference evidence="6 7" key="1">
    <citation type="journal article" date="2018" name="Environ. Microbiol.">
        <title>Novel energy conservation strategies and behaviour of Pelotomaculum schinkii driving syntrophic propionate catabolism.</title>
        <authorList>
            <person name="Hidalgo-Ahumada C.A.P."/>
            <person name="Nobu M.K."/>
            <person name="Narihiro T."/>
            <person name="Tamaki H."/>
            <person name="Liu W.T."/>
            <person name="Kamagata Y."/>
            <person name="Stams A.J.M."/>
            <person name="Imachi H."/>
            <person name="Sousa D.Z."/>
        </authorList>
    </citation>
    <scope>NUCLEOTIDE SEQUENCE [LARGE SCALE GENOMIC DNA]</scope>
    <source>
        <strain evidence="6 7">MGP</strain>
    </source>
</reference>
<feature type="compositionally biased region" description="Low complexity" evidence="2">
    <location>
        <begin position="158"/>
        <end position="218"/>
    </location>
</feature>
<evidence type="ECO:0000256" key="2">
    <source>
        <dbReference type="SAM" id="MobiDB-lite"/>
    </source>
</evidence>
<feature type="region of interest" description="Disordered" evidence="2">
    <location>
        <begin position="158"/>
        <end position="226"/>
    </location>
</feature>
<accession>A0A4Y7RPU8</accession>
<feature type="signal peptide" evidence="3">
    <location>
        <begin position="1"/>
        <end position="26"/>
    </location>
</feature>
<dbReference type="Pfam" id="PF12708">
    <property type="entry name" value="Pect-lyase_RHGA_epim"/>
    <property type="match status" value="1"/>
</dbReference>
<dbReference type="Gene3D" id="2.160.20.10">
    <property type="entry name" value="Single-stranded right-handed beta-helix, Pectin lyase-like"/>
    <property type="match status" value="1"/>
</dbReference>
<dbReference type="EMBL" id="QFFZ01000018">
    <property type="protein sequence ID" value="TEB11048.1"/>
    <property type="molecule type" value="Genomic_DNA"/>
</dbReference>
<dbReference type="SUPFAM" id="SSF51126">
    <property type="entry name" value="Pectin lyase-like"/>
    <property type="match status" value="1"/>
</dbReference>
<dbReference type="Proteomes" id="UP000297597">
    <property type="component" value="Unassembled WGS sequence"/>
</dbReference>
<evidence type="ECO:0008006" key="8">
    <source>
        <dbReference type="Google" id="ProtNLM"/>
    </source>
</evidence>
<keyword evidence="1 3" id="KW-0732">Signal</keyword>
<protein>
    <recommendedName>
        <fullName evidence="8">Pectate lyase superfamily protein domain-containing protein</fullName>
    </recommendedName>
</protein>
<sequence>MFNNQRLKSRLCWLVLNLTLISSFLAWMPVKNSAAAADRTPPYVLSTSPASGAYNVPIGNNITIKFSEKILPGPLATYNSISVTDAGGNPVAFVKNISSSSLIIDPVNFLGSSSYYSITIPAGALKDSNGNRMRAKYSFGFTTAAPVTDVTPMTSITSVTNTTPATDTTPPVTNTTPVTDTTTPATSATPTTGTTTPATNTTPATDTTTPAPVALTVSGSDPSNGSTDISLDKTISINFSETISKGTNYSNIRIQDAGGNLVTTTNSINGAVLTLDPLNNLNSSATYRVTIPAGAVNNQNGSSLVTDYTFSFTTINTTNLASDPSAVDVKSFGAKGDGATDDSQAIQNAINSLPTGGTILFPDGTYLIPASEIKIKIPNITLTGSGNSIIKIPNGNFYIVNNNVTINNLKFIDCNRQVLHFESASNITVSNCYFENIGSDFLIGKISNYHSPPVHLSQCTGAKINKNKFYNIKSDNVIRVDGPGNEFTISENEIDTTSYKGIMIGYESNNYSGSIDKNTLRNIGLTTPGDGVGTVAIYIGSPSYSLSVTNNYIDTTVENGIEGVAGLIANNTIKNVGAIYRSGITTTSNYGISPYATQLVTNNTIENSRRSGIKCWTQSLDVSNTVWTGNKISDCGRDESNVGIYLSVNGVPVSNVEIKNNTVTTTQNSNTGIYLRVSNGNNIQVNNNISPVLVDSICTGVIATNNV</sequence>
<dbReference type="InterPro" id="IPR011050">
    <property type="entry name" value="Pectin_lyase_fold/virulence"/>
</dbReference>
<dbReference type="InterPro" id="IPR006626">
    <property type="entry name" value="PbH1"/>
</dbReference>
<dbReference type="InterPro" id="IPR012334">
    <property type="entry name" value="Pectin_lyas_fold"/>
</dbReference>
<dbReference type="InterPro" id="IPR024535">
    <property type="entry name" value="RHGA/B-epi-like_pectate_lyase"/>
</dbReference>
<evidence type="ECO:0000256" key="3">
    <source>
        <dbReference type="SAM" id="SignalP"/>
    </source>
</evidence>
<name>A0A4Y7RPU8_9FIRM</name>
<dbReference type="AlphaFoldDB" id="A0A4Y7RPU8"/>
<organism evidence="6 7">
    <name type="scientific">Pelotomaculum propionicicum</name>
    <dbReference type="NCBI Taxonomy" id="258475"/>
    <lineage>
        <taxon>Bacteria</taxon>
        <taxon>Bacillati</taxon>
        <taxon>Bacillota</taxon>
        <taxon>Clostridia</taxon>
        <taxon>Eubacteriales</taxon>
        <taxon>Desulfotomaculaceae</taxon>
        <taxon>Pelotomaculum</taxon>
    </lineage>
</organism>
<feature type="chain" id="PRO_5039708360" description="Pectate lyase superfamily protein domain-containing protein" evidence="3">
    <location>
        <begin position="27"/>
        <end position="707"/>
    </location>
</feature>
<keyword evidence="7" id="KW-1185">Reference proteome</keyword>
<proteinExistence type="predicted"/>
<dbReference type="InterPro" id="IPR032812">
    <property type="entry name" value="SbsA_Ig"/>
</dbReference>
<evidence type="ECO:0000259" key="5">
    <source>
        <dbReference type="Pfam" id="PF13205"/>
    </source>
</evidence>
<dbReference type="SMART" id="SM00710">
    <property type="entry name" value="PbH1"/>
    <property type="match status" value="8"/>
</dbReference>
<feature type="domain" description="Rhamnogalacturonase A/B/Epimerase-like pectate lyase" evidence="4">
    <location>
        <begin position="327"/>
        <end position="561"/>
    </location>
</feature>
<feature type="domain" description="SbsA Ig-like" evidence="5">
    <location>
        <begin position="214"/>
        <end position="314"/>
    </location>
</feature>
<gene>
    <name evidence="6" type="ORF">Pmgp_01920</name>
</gene>